<organism evidence="1 2">
    <name type="scientific">Actinocrispum wychmicini</name>
    <dbReference type="NCBI Taxonomy" id="1213861"/>
    <lineage>
        <taxon>Bacteria</taxon>
        <taxon>Bacillati</taxon>
        <taxon>Actinomycetota</taxon>
        <taxon>Actinomycetes</taxon>
        <taxon>Pseudonocardiales</taxon>
        <taxon>Pseudonocardiaceae</taxon>
        <taxon>Actinocrispum</taxon>
    </lineage>
</organism>
<comment type="caution">
    <text evidence="1">The sequence shown here is derived from an EMBL/GenBank/DDBJ whole genome shotgun (WGS) entry which is preliminary data.</text>
</comment>
<sequence length="126" mass="13524">MATRPAFLPSTTAAAVAAGAELVRRSAEQADSAAAECWAALLGGCDSPGRRLLPARLRELADTTAIYAGTAWWYGDGSRLRVRITQARERIEEAIHERDGQDFAEAFIGYDEAVATAIVRVGSMIK</sequence>
<evidence type="ECO:0000313" key="1">
    <source>
        <dbReference type="EMBL" id="TCO58539.1"/>
    </source>
</evidence>
<dbReference type="Proteomes" id="UP000295680">
    <property type="component" value="Unassembled WGS sequence"/>
</dbReference>
<proteinExistence type="predicted"/>
<gene>
    <name evidence="1" type="ORF">EV192_105609</name>
</gene>
<dbReference type="AlphaFoldDB" id="A0A4R2JP80"/>
<accession>A0A4R2JP80</accession>
<keyword evidence="2" id="KW-1185">Reference proteome</keyword>
<reference evidence="1 2" key="1">
    <citation type="submission" date="2019-03" db="EMBL/GenBank/DDBJ databases">
        <title>Genomic Encyclopedia of Type Strains, Phase IV (KMG-IV): sequencing the most valuable type-strain genomes for metagenomic binning, comparative biology and taxonomic classification.</title>
        <authorList>
            <person name="Goeker M."/>
        </authorList>
    </citation>
    <scope>NUCLEOTIDE SEQUENCE [LARGE SCALE GENOMIC DNA]</scope>
    <source>
        <strain evidence="1 2">DSM 45934</strain>
    </source>
</reference>
<evidence type="ECO:0000313" key="2">
    <source>
        <dbReference type="Proteomes" id="UP000295680"/>
    </source>
</evidence>
<dbReference type="RefSeq" id="WP_132119353.1">
    <property type="nucleotide sequence ID" value="NZ_SLWS01000005.1"/>
</dbReference>
<dbReference type="EMBL" id="SLWS01000005">
    <property type="protein sequence ID" value="TCO58539.1"/>
    <property type="molecule type" value="Genomic_DNA"/>
</dbReference>
<protein>
    <submittedName>
        <fullName evidence="1">Uncharacterized protein</fullName>
    </submittedName>
</protein>
<name>A0A4R2JP80_9PSEU</name>